<feature type="transmembrane region" description="Helical" evidence="1">
    <location>
        <begin position="44"/>
        <end position="63"/>
    </location>
</feature>
<dbReference type="EMBL" id="BTSY01000002">
    <property type="protein sequence ID" value="GMT13801.1"/>
    <property type="molecule type" value="Genomic_DNA"/>
</dbReference>
<keyword evidence="1" id="KW-0812">Transmembrane</keyword>
<keyword evidence="1" id="KW-1133">Transmembrane helix</keyword>
<dbReference type="Proteomes" id="UP001432322">
    <property type="component" value="Unassembled WGS sequence"/>
</dbReference>
<evidence type="ECO:0000313" key="3">
    <source>
        <dbReference type="Proteomes" id="UP001432322"/>
    </source>
</evidence>
<keyword evidence="3" id="KW-1185">Reference proteome</keyword>
<gene>
    <name evidence="2" type="ORF">PFISCL1PPCAC_5098</name>
</gene>
<organism evidence="2 3">
    <name type="scientific">Pristionchus fissidentatus</name>
    <dbReference type="NCBI Taxonomy" id="1538716"/>
    <lineage>
        <taxon>Eukaryota</taxon>
        <taxon>Metazoa</taxon>
        <taxon>Ecdysozoa</taxon>
        <taxon>Nematoda</taxon>
        <taxon>Chromadorea</taxon>
        <taxon>Rhabditida</taxon>
        <taxon>Rhabditina</taxon>
        <taxon>Diplogasteromorpha</taxon>
        <taxon>Diplogasteroidea</taxon>
        <taxon>Neodiplogasteridae</taxon>
        <taxon>Pristionchus</taxon>
    </lineage>
</organism>
<feature type="transmembrane region" description="Helical" evidence="1">
    <location>
        <begin position="12"/>
        <end position="32"/>
    </location>
</feature>
<evidence type="ECO:0000256" key="1">
    <source>
        <dbReference type="SAM" id="Phobius"/>
    </source>
</evidence>
<feature type="non-terminal residue" evidence="2">
    <location>
        <position position="1"/>
    </location>
</feature>
<dbReference type="AlphaFoldDB" id="A0AAV5V2I8"/>
<keyword evidence="1" id="KW-0472">Membrane</keyword>
<proteinExistence type="predicted"/>
<sequence length="81" mass="9375">IIIHFLETTPSVLRSSVIFLLYIPMRVINYSGYSIFDKNMSIDFTAQIPLYGYHLLIIIITLARSNTKLPFSLYLFDLMPS</sequence>
<accession>A0AAV5V2I8</accession>
<comment type="caution">
    <text evidence="2">The sequence shown here is derived from an EMBL/GenBank/DDBJ whole genome shotgun (WGS) entry which is preliminary data.</text>
</comment>
<name>A0AAV5V2I8_9BILA</name>
<reference evidence="2" key="1">
    <citation type="submission" date="2023-10" db="EMBL/GenBank/DDBJ databases">
        <title>Genome assembly of Pristionchus species.</title>
        <authorList>
            <person name="Yoshida K."/>
            <person name="Sommer R.J."/>
        </authorList>
    </citation>
    <scope>NUCLEOTIDE SEQUENCE</scope>
    <source>
        <strain evidence="2">RS5133</strain>
    </source>
</reference>
<protein>
    <submittedName>
        <fullName evidence="2">Uncharacterized protein</fullName>
    </submittedName>
</protein>
<evidence type="ECO:0000313" key="2">
    <source>
        <dbReference type="EMBL" id="GMT13801.1"/>
    </source>
</evidence>